<dbReference type="InterPro" id="IPR014345">
    <property type="entry name" value="XrtA_polysacc_chain"/>
</dbReference>
<accession>A0ABT6CE92</accession>
<protein>
    <submittedName>
        <fullName evidence="4">GNVR domain-containing protein</fullName>
    </submittedName>
</protein>
<dbReference type="EMBL" id="JAROCY010000003">
    <property type="protein sequence ID" value="MDF8332246.1"/>
    <property type="molecule type" value="Genomic_DNA"/>
</dbReference>
<keyword evidence="5" id="KW-1185">Reference proteome</keyword>
<name>A0ABT6CE92_9SPHN</name>
<comment type="caution">
    <text evidence="4">The sequence shown here is derived from an EMBL/GenBank/DDBJ whole genome shotgun (WGS) entry which is preliminary data.</text>
</comment>
<gene>
    <name evidence="4" type="ORF">POM99_03460</name>
</gene>
<feature type="transmembrane region" description="Helical" evidence="2">
    <location>
        <begin position="416"/>
        <end position="436"/>
    </location>
</feature>
<reference evidence="4 5" key="1">
    <citation type="submission" date="2023-03" db="EMBL/GenBank/DDBJ databases">
        <title>Novosphingobium cyanobacteriorum sp. nov., isolated from a eutrophic reservoir during the Microcystis bloom period.</title>
        <authorList>
            <person name="Kang M."/>
            <person name="Le V."/>
            <person name="Ko S.-R."/>
            <person name="Lee S.-A."/>
            <person name="Ahn C.-Y."/>
        </authorList>
    </citation>
    <scope>NUCLEOTIDE SEQUENCE [LARGE SCALE GENOMIC DNA]</scope>
    <source>
        <strain evidence="4 5">HBC54</strain>
    </source>
</reference>
<dbReference type="RefSeq" id="WP_277275413.1">
    <property type="nucleotide sequence ID" value="NZ_JAROCY010000003.1"/>
</dbReference>
<feature type="transmembrane region" description="Helical" evidence="2">
    <location>
        <begin position="478"/>
        <end position="499"/>
    </location>
</feature>
<keyword evidence="1" id="KW-0175">Coiled coil</keyword>
<sequence length="505" mass="54670">MTNIYEEVRIALYGIWHRRWLALAIAWGVCLLGWLVVAMVPNSYESKARIFVQIDDVLSDQIGIGGDRKRDIERVRQTLTSAVNLEKVVRATRLGDKVTSDKEMEAAVLSLGKTIKVVSQQDNLFEISATSGRGGFSDAENAKLAQDTVQKMIDIFREENLAGGRGEMSDTLAFMDQQLADRQKDLEAAEQKRQEFESKNAALMPGTGSLTGKLEGARSELRGVESDLLAAQSALASVNGQLSGTPPTIMVPGVTGGAKGSLAQAQSDLGGMRARGLTDSHPDVIAIKAQIAQLSKAAANEPGHAGTPNPAYTSLMSIKADREASIVALQSRKASLQQEIADFTTQQYSEPAVAAEASRINRDYDVLKEQYDKLLKDREELRLRGQVESERDAVKFEVIDPPTTPRSPSAPDRPMLLVLVLIVGLGAGCGGAFAIAQLRSTYSTTGQLERATGLPVLGSVSLTMSRTARTLYWKHLKWFAGAGSGLLFVLFLLMAVEFMKRGMVA</sequence>
<evidence type="ECO:0000256" key="2">
    <source>
        <dbReference type="SAM" id="Phobius"/>
    </source>
</evidence>
<evidence type="ECO:0000256" key="1">
    <source>
        <dbReference type="SAM" id="Coils"/>
    </source>
</evidence>
<feature type="coiled-coil region" evidence="1">
    <location>
        <begin position="172"/>
        <end position="199"/>
    </location>
</feature>
<keyword evidence="2" id="KW-1133">Transmembrane helix</keyword>
<feature type="coiled-coil region" evidence="1">
    <location>
        <begin position="326"/>
        <end position="384"/>
    </location>
</feature>
<evidence type="ECO:0000259" key="3">
    <source>
        <dbReference type="Pfam" id="PF13807"/>
    </source>
</evidence>
<evidence type="ECO:0000313" key="4">
    <source>
        <dbReference type="EMBL" id="MDF8332246.1"/>
    </source>
</evidence>
<organism evidence="4 5">
    <name type="scientific">Novosphingobium cyanobacteriorum</name>
    <dbReference type="NCBI Taxonomy" id="3024215"/>
    <lineage>
        <taxon>Bacteria</taxon>
        <taxon>Pseudomonadati</taxon>
        <taxon>Pseudomonadota</taxon>
        <taxon>Alphaproteobacteria</taxon>
        <taxon>Sphingomonadales</taxon>
        <taxon>Sphingomonadaceae</taxon>
        <taxon>Novosphingobium</taxon>
    </lineage>
</organism>
<dbReference type="InterPro" id="IPR032807">
    <property type="entry name" value="GNVR"/>
</dbReference>
<feature type="domain" description="Tyrosine-protein kinase G-rich" evidence="3">
    <location>
        <begin position="359"/>
        <end position="433"/>
    </location>
</feature>
<proteinExistence type="predicted"/>
<dbReference type="Pfam" id="PF13807">
    <property type="entry name" value="GNVR"/>
    <property type="match status" value="1"/>
</dbReference>
<dbReference type="Proteomes" id="UP001222770">
    <property type="component" value="Unassembled WGS sequence"/>
</dbReference>
<dbReference type="PANTHER" id="PTHR32309:SF13">
    <property type="entry name" value="FERRIC ENTEROBACTIN TRANSPORT PROTEIN FEPE"/>
    <property type="match status" value="1"/>
</dbReference>
<dbReference type="InterPro" id="IPR050445">
    <property type="entry name" value="Bact_polysacc_biosynth/exp"/>
</dbReference>
<keyword evidence="2" id="KW-0472">Membrane</keyword>
<feature type="transmembrane region" description="Helical" evidence="2">
    <location>
        <begin position="20"/>
        <end position="40"/>
    </location>
</feature>
<dbReference type="NCBIfam" id="TIGR03007">
    <property type="entry name" value="pepcterm_ChnLen"/>
    <property type="match status" value="1"/>
</dbReference>
<keyword evidence="2" id="KW-0812">Transmembrane</keyword>
<evidence type="ECO:0000313" key="5">
    <source>
        <dbReference type="Proteomes" id="UP001222770"/>
    </source>
</evidence>
<dbReference type="PANTHER" id="PTHR32309">
    <property type="entry name" value="TYROSINE-PROTEIN KINASE"/>
    <property type="match status" value="1"/>
</dbReference>